<gene>
    <name evidence="1" type="ORF">DXG03_002689</name>
</gene>
<sequence length="188" mass="20459">MGIVSNAALQNGGEVTGVIPYAMHIAGGERDKISTVHGTATASESDRAKMKTIIVDSMHERKVEMARLSGGFIGLPGGFGTYEEVFEVTTWTQLGIHRKPVVLLNVKSFFDPLRQLICNGINEGYINPSNEALILFVDGPASHDEHDTFNWGAAAIEAVENWESDGVKYLFDWTKRKDGTSSASLESV</sequence>
<reference evidence="1" key="2">
    <citation type="submission" date="2021-10" db="EMBL/GenBank/DDBJ databases">
        <title>Phylogenomics reveals ancestral predisposition of the termite-cultivated fungus Termitomyces towards a domesticated lifestyle.</title>
        <authorList>
            <person name="Auxier B."/>
            <person name="Grum-Grzhimaylo A."/>
            <person name="Cardenas M.E."/>
            <person name="Lodge J.D."/>
            <person name="Laessoe T."/>
            <person name="Pedersen O."/>
            <person name="Smith M.E."/>
            <person name="Kuyper T.W."/>
            <person name="Franco-Molano E.A."/>
            <person name="Baroni T.J."/>
            <person name="Aanen D.K."/>
        </authorList>
    </citation>
    <scope>NUCLEOTIDE SEQUENCE</scope>
    <source>
        <strain evidence="1">AP01</strain>
        <tissue evidence="1">Mycelium</tissue>
    </source>
</reference>
<evidence type="ECO:0000313" key="2">
    <source>
        <dbReference type="Proteomes" id="UP000775547"/>
    </source>
</evidence>
<organism evidence="1 2">
    <name type="scientific">Asterophora parasitica</name>
    <dbReference type="NCBI Taxonomy" id="117018"/>
    <lineage>
        <taxon>Eukaryota</taxon>
        <taxon>Fungi</taxon>
        <taxon>Dikarya</taxon>
        <taxon>Basidiomycota</taxon>
        <taxon>Agaricomycotina</taxon>
        <taxon>Agaricomycetes</taxon>
        <taxon>Agaricomycetidae</taxon>
        <taxon>Agaricales</taxon>
        <taxon>Tricholomatineae</taxon>
        <taxon>Lyophyllaceae</taxon>
        <taxon>Asterophora</taxon>
    </lineage>
</organism>
<keyword evidence="2" id="KW-1185">Reference proteome</keyword>
<proteinExistence type="predicted"/>
<dbReference type="EMBL" id="JABCKV010000018">
    <property type="protein sequence ID" value="KAG5646699.1"/>
    <property type="molecule type" value="Genomic_DNA"/>
</dbReference>
<evidence type="ECO:0008006" key="3">
    <source>
        <dbReference type="Google" id="ProtNLM"/>
    </source>
</evidence>
<dbReference type="GO" id="GO:0016799">
    <property type="term" value="F:hydrolase activity, hydrolyzing N-glycosyl compounds"/>
    <property type="evidence" value="ECO:0007669"/>
    <property type="project" value="TreeGrafter"/>
</dbReference>
<protein>
    <recommendedName>
        <fullName evidence="3">Lysine decarboxylase</fullName>
    </recommendedName>
</protein>
<dbReference type="GO" id="GO:0009691">
    <property type="term" value="P:cytokinin biosynthetic process"/>
    <property type="evidence" value="ECO:0007669"/>
    <property type="project" value="InterPro"/>
</dbReference>
<dbReference type="PANTHER" id="PTHR31223">
    <property type="entry name" value="LOG FAMILY PROTEIN YJL055W"/>
    <property type="match status" value="1"/>
</dbReference>
<accession>A0A9P7GBU8</accession>
<name>A0A9P7GBU8_9AGAR</name>
<reference evidence="1" key="1">
    <citation type="submission" date="2020-07" db="EMBL/GenBank/DDBJ databases">
        <authorList>
            <person name="Nieuwenhuis M."/>
            <person name="Van De Peppel L.J.J."/>
        </authorList>
    </citation>
    <scope>NUCLEOTIDE SEQUENCE</scope>
    <source>
        <strain evidence="1">AP01</strain>
        <tissue evidence="1">Mycelium</tissue>
    </source>
</reference>
<comment type="caution">
    <text evidence="1">The sequence shown here is derived from an EMBL/GenBank/DDBJ whole genome shotgun (WGS) entry which is preliminary data.</text>
</comment>
<dbReference type="Pfam" id="PF03641">
    <property type="entry name" value="Lysine_decarbox"/>
    <property type="match status" value="1"/>
</dbReference>
<dbReference type="PANTHER" id="PTHR31223:SF70">
    <property type="entry name" value="LOG FAMILY PROTEIN YJL055W"/>
    <property type="match status" value="1"/>
</dbReference>
<dbReference type="GO" id="GO:0005829">
    <property type="term" value="C:cytosol"/>
    <property type="evidence" value="ECO:0007669"/>
    <property type="project" value="TreeGrafter"/>
</dbReference>
<dbReference type="NCBIfam" id="TIGR00730">
    <property type="entry name" value="Rossman fold protein, TIGR00730 family"/>
    <property type="match status" value="1"/>
</dbReference>
<dbReference type="Gene3D" id="3.40.50.450">
    <property type="match status" value="1"/>
</dbReference>
<dbReference type="InterPro" id="IPR031100">
    <property type="entry name" value="LOG_fam"/>
</dbReference>
<dbReference type="InterPro" id="IPR005269">
    <property type="entry name" value="LOG"/>
</dbReference>
<dbReference type="Proteomes" id="UP000775547">
    <property type="component" value="Unassembled WGS sequence"/>
</dbReference>
<dbReference type="OrthoDB" id="414463at2759"/>
<dbReference type="SUPFAM" id="SSF102405">
    <property type="entry name" value="MCP/YpsA-like"/>
    <property type="match status" value="1"/>
</dbReference>
<evidence type="ECO:0000313" key="1">
    <source>
        <dbReference type="EMBL" id="KAG5646699.1"/>
    </source>
</evidence>
<dbReference type="AlphaFoldDB" id="A0A9P7GBU8"/>